<sequence>MTNPIRPTDDEARLLAQKLLQEARFAALGFTDPNSNSPMVTRISCVPCPSGGPLSLVSDLSAHTQALRRNPACAFLIGEPKDKGDPLTHPRLSLQGTAEFINHSDADYQSLAPHYLGLYPKAKLYIGFTDFSFLRLKVRRGFLNGGFGKAFELTPQDLAPNRQA</sequence>
<dbReference type="Pfam" id="PF13883">
    <property type="entry name" value="CREG_beta-barrel"/>
    <property type="match status" value="1"/>
</dbReference>
<keyword evidence="3" id="KW-1185">Reference proteome</keyword>
<accession>A0A238K3Z5</accession>
<dbReference type="InterPro" id="IPR012349">
    <property type="entry name" value="Split_barrel_FMN-bd"/>
</dbReference>
<organism evidence="2 3">
    <name type="scientific">Pelagimonas varians</name>
    <dbReference type="NCBI Taxonomy" id="696760"/>
    <lineage>
        <taxon>Bacteria</taxon>
        <taxon>Pseudomonadati</taxon>
        <taxon>Pseudomonadota</taxon>
        <taxon>Alphaproteobacteria</taxon>
        <taxon>Rhodobacterales</taxon>
        <taxon>Roseobacteraceae</taxon>
        <taxon>Pelagimonas</taxon>
    </lineage>
</organism>
<dbReference type="Proteomes" id="UP000220836">
    <property type="component" value="Unassembled WGS sequence"/>
</dbReference>
<reference evidence="2 3" key="1">
    <citation type="submission" date="2017-05" db="EMBL/GenBank/DDBJ databases">
        <authorList>
            <person name="Song R."/>
            <person name="Chenine A.L."/>
            <person name="Ruprecht R.M."/>
        </authorList>
    </citation>
    <scope>NUCLEOTIDE SEQUENCE [LARGE SCALE GENOMIC DNA]</scope>
    <source>
        <strain evidence="2 3">CECT 8663</strain>
    </source>
</reference>
<dbReference type="SUPFAM" id="SSF50475">
    <property type="entry name" value="FMN-binding split barrel"/>
    <property type="match status" value="1"/>
</dbReference>
<protein>
    <recommendedName>
        <fullName evidence="1">CREG-like beta-barrel domain-containing protein</fullName>
    </recommendedName>
</protein>
<evidence type="ECO:0000313" key="2">
    <source>
        <dbReference type="EMBL" id="SMX37585.1"/>
    </source>
</evidence>
<proteinExistence type="predicted"/>
<dbReference type="InterPro" id="IPR055343">
    <property type="entry name" value="CREG_beta-barrel"/>
</dbReference>
<dbReference type="EMBL" id="FXYH01000003">
    <property type="protein sequence ID" value="SMX37585.1"/>
    <property type="molecule type" value="Genomic_DNA"/>
</dbReference>
<evidence type="ECO:0000259" key="1">
    <source>
        <dbReference type="Pfam" id="PF13883"/>
    </source>
</evidence>
<dbReference type="RefSeq" id="WP_097803641.1">
    <property type="nucleotide sequence ID" value="NZ_FXYH01000003.1"/>
</dbReference>
<gene>
    <name evidence="2" type="ORF">PEV8663_01132</name>
</gene>
<dbReference type="Gene3D" id="2.30.110.10">
    <property type="entry name" value="Electron Transport, Fmn-binding Protein, Chain A"/>
    <property type="match status" value="1"/>
</dbReference>
<dbReference type="AlphaFoldDB" id="A0A238K3Z5"/>
<evidence type="ECO:0000313" key="3">
    <source>
        <dbReference type="Proteomes" id="UP000220836"/>
    </source>
</evidence>
<feature type="domain" description="CREG-like beta-barrel" evidence="1">
    <location>
        <begin position="14"/>
        <end position="155"/>
    </location>
</feature>
<dbReference type="OrthoDB" id="9814594at2"/>
<name>A0A238K3Z5_9RHOB</name>